<sequence length="142" mass="15845">MGAKVPRNFRLLEELDKGEKGLGAEACSYGLAEGDDMFMSNWNGTILGPPHSVHENRIYSLNMHCGDQYPDKPPTIQFESEINLPCVNPKTGVVDPTKLPCLATWSRDNTMETVLIELRRFMSLPGNKKLPQPPEGSTYSKH</sequence>
<protein>
    <submittedName>
        <fullName evidence="3">Ubiquitin-conjugating enzyme/RWD-like protein</fullName>
    </submittedName>
</protein>
<dbReference type="EMBL" id="MU253882">
    <property type="protein sequence ID" value="KAG9244805.1"/>
    <property type="molecule type" value="Genomic_DNA"/>
</dbReference>
<gene>
    <name evidence="3" type="ORF">BJ878DRAFT_440618</name>
</gene>
<evidence type="ECO:0000259" key="2">
    <source>
        <dbReference type="PROSITE" id="PS50127"/>
    </source>
</evidence>
<dbReference type="PROSITE" id="PS50127">
    <property type="entry name" value="UBC_2"/>
    <property type="match status" value="1"/>
</dbReference>
<organism evidence="3 4">
    <name type="scientific">Calycina marina</name>
    <dbReference type="NCBI Taxonomy" id="1763456"/>
    <lineage>
        <taxon>Eukaryota</taxon>
        <taxon>Fungi</taxon>
        <taxon>Dikarya</taxon>
        <taxon>Ascomycota</taxon>
        <taxon>Pezizomycotina</taxon>
        <taxon>Leotiomycetes</taxon>
        <taxon>Helotiales</taxon>
        <taxon>Pezizellaceae</taxon>
        <taxon>Calycina</taxon>
    </lineage>
</organism>
<dbReference type="OrthoDB" id="6508832at2759"/>
<accession>A0A9P7Z4K6</accession>
<dbReference type="SUPFAM" id="SSF54495">
    <property type="entry name" value="UBC-like"/>
    <property type="match status" value="1"/>
</dbReference>
<dbReference type="CDD" id="cd23807">
    <property type="entry name" value="UEV_UBE2V"/>
    <property type="match status" value="1"/>
</dbReference>
<dbReference type="Gene3D" id="3.10.110.10">
    <property type="entry name" value="Ubiquitin Conjugating Enzyme"/>
    <property type="match status" value="1"/>
</dbReference>
<evidence type="ECO:0000313" key="4">
    <source>
        <dbReference type="Proteomes" id="UP000887226"/>
    </source>
</evidence>
<dbReference type="FunFam" id="3.10.110.10:FF:000026">
    <property type="entry name" value="Ubiquitin-conjugating enzyme E2 variant"/>
    <property type="match status" value="1"/>
</dbReference>
<dbReference type="Pfam" id="PF00179">
    <property type="entry name" value="UQ_con"/>
    <property type="match status" value="1"/>
</dbReference>
<dbReference type="PANTHER" id="PTHR24068">
    <property type="entry name" value="UBIQUITIN-CONJUGATING ENZYME E2"/>
    <property type="match status" value="1"/>
</dbReference>
<keyword evidence="1" id="KW-0833">Ubl conjugation pathway</keyword>
<dbReference type="GO" id="GO:0006301">
    <property type="term" value="P:DNA damage tolerance"/>
    <property type="evidence" value="ECO:0007669"/>
    <property type="project" value="UniProtKB-ARBA"/>
</dbReference>
<dbReference type="InterPro" id="IPR000608">
    <property type="entry name" value="UBC"/>
</dbReference>
<comment type="caution">
    <text evidence="3">The sequence shown here is derived from an EMBL/GenBank/DDBJ whole genome shotgun (WGS) entry which is preliminary data.</text>
</comment>
<dbReference type="SMART" id="SM00212">
    <property type="entry name" value="UBCc"/>
    <property type="match status" value="1"/>
</dbReference>
<proteinExistence type="predicted"/>
<evidence type="ECO:0000313" key="3">
    <source>
        <dbReference type="EMBL" id="KAG9244805.1"/>
    </source>
</evidence>
<keyword evidence="4" id="KW-1185">Reference proteome</keyword>
<dbReference type="Proteomes" id="UP000887226">
    <property type="component" value="Unassembled WGS sequence"/>
</dbReference>
<evidence type="ECO:0000256" key="1">
    <source>
        <dbReference type="ARBA" id="ARBA00022786"/>
    </source>
</evidence>
<dbReference type="AlphaFoldDB" id="A0A9P7Z4K6"/>
<feature type="domain" description="UBC core" evidence="2">
    <location>
        <begin position="6"/>
        <end position="142"/>
    </location>
</feature>
<reference evidence="3" key="1">
    <citation type="journal article" date="2021" name="IMA Fungus">
        <title>Genomic characterization of three marine fungi, including Emericellopsis atlantica sp. nov. with signatures of a generalist lifestyle and marine biomass degradation.</title>
        <authorList>
            <person name="Hagestad O.C."/>
            <person name="Hou L."/>
            <person name="Andersen J.H."/>
            <person name="Hansen E.H."/>
            <person name="Altermark B."/>
            <person name="Li C."/>
            <person name="Kuhnert E."/>
            <person name="Cox R.J."/>
            <person name="Crous P.W."/>
            <person name="Spatafora J.W."/>
            <person name="Lail K."/>
            <person name="Amirebrahimi M."/>
            <person name="Lipzen A."/>
            <person name="Pangilinan J."/>
            <person name="Andreopoulos W."/>
            <person name="Hayes R.D."/>
            <person name="Ng V."/>
            <person name="Grigoriev I.V."/>
            <person name="Jackson S.A."/>
            <person name="Sutton T.D.S."/>
            <person name="Dobson A.D.W."/>
            <person name="Rama T."/>
        </authorList>
    </citation>
    <scope>NUCLEOTIDE SEQUENCE</scope>
    <source>
        <strain evidence="3">TRa3180A</strain>
    </source>
</reference>
<name>A0A9P7Z4K6_9HELO</name>
<dbReference type="InterPro" id="IPR016135">
    <property type="entry name" value="UBQ-conjugating_enzyme/RWD"/>
</dbReference>